<dbReference type="AlphaFoldDB" id="A0A926Z7B4"/>
<comment type="caution">
    <text evidence="1">The sequence shown here is derived from an EMBL/GenBank/DDBJ whole genome shotgun (WGS) entry which is preliminary data.</text>
</comment>
<dbReference type="RefSeq" id="WP_190352059.1">
    <property type="nucleotide sequence ID" value="NZ_JACJPY010000060.1"/>
</dbReference>
<dbReference type="Pfam" id="PF08814">
    <property type="entry name" value="XisH"/>
    <property type="match status" value="1"/>
</dbReference>
<reference evidence="1 2" key="1">
    <citation type="journal article" date="2015" name="ISME J.">
        <title>Draft Genome Sequence of Streptomyces incarnatus NRRL8089, which Produces the Nucleoside Antibiotic Sinefungin.</title>
        <authorList>
            <person name="Oshima K."/>
            <person name="Hattori M."/>
            <person name="Shimizu H."/>
            <person name="Fukuda K."/>
            <person name="Nemoto M."/>
            <person name="Inagaki K."/>
            <person name="Tamura T."/>
        </authorList>
    </citation>
    <scope>NUCLEOTIDE SEQUENCE [LARGE SCALE GENOMIC DNA]</scope>
    <source>
        <strain evidence="1 2">FACHB-1277</strain>
    </source>
</reference>
<name>A0A926Z7B4_9CYAN</name>
<dbReference type="InterPro" id="IPR011856">
    <property type="entry name" value="tRNA_endonuc-like_dom_sf"/>
</dbReference>
<dbReference type="Gene3D" id="3.40.1350.10">
    <property type="match status" value="1"/>
</dbReference>
<gene>
    <name evidence="1" type="ORF">H6F44_16140</name>
</gene>
<keyword evidence="2" id="KW-1185">Reference proteome</keyword>
<proteinExistence type="predicted"/>
<dbReference type="InterPro" id="IPR014919">
    <property type="entry name" value="XisH"/>
</dbReference>
<dbReference type="SUPFAM" id="SSF52980">
    <property type="entry name" value="Restriction endonuclease-like"/>
    <property type="match status" value="1"/>
</dbReference>
<dbReference type="InterPro" id="IPR011335">
    <property type="entry name" value="Restrct_endonuc-II-like"/>
</dbReference>
<dbReference type="GO" id="GO:0003676">
    <property type="term" value="F:nucleic acid binding"/>
    <property type="evidence" value="ECO:0007669"/>
    <property type="project" value="InterPro"/>
</dbReference>
<organism evidence="1 2">
    <name type="scientific">Pseudanabaena cinerea FACHB-1277</name>
    <dbReference type="NCBI Taxonomy" id="2949581"/>
    <lineage>
        <taxon>Bacteria</taxon>
        <taxon>Bacillati</taxon>
        <taxon>Cyanobacteriota</taxon>
        <taxon>Cyanophyceae</taxon>
        <taxon>Pseudanabaenales</taxon>
        <taxon>Pseudanabaenaceae</taxon>
        <taxon>Pseudanabaena</taxon>
        <taxon>Pseudanabaena cinerea</taxon>
    </lineage>
</organism>
<evidence type="ECO:0000313" key="1">
    <source>
        <dbReference type="EMBL" id="MBD2151640.1"/>
    </source>
</evidence>
<dbReference type="Proteomes" id="UP000631421">
    <property type="component" value="Unassembled WGS sequence"/>
</dbReference>
<protein>
    <submittedName>
        <fullName evidence="1">Uncharacterized protein</fullName>
    </submittedName>
</protein>
<accession>A0A926Z7B4</accession>
<dbReference type="EMBL" id="JACJPY010000060">
    <property type="protein sequence ID" value="MBD2151640.1"/>
    <property type="molecule type" value="Genomic_DNA"/>
</dbReference>
<sequence length="63" mass="7546">MSRQYHCLALKLDDSDRLLDLAIPDTAWNIFFRREFAKLAIAKYELNLIFEGIFYFLKKALKF</sequence>
<evidence type="ECO:0000313" key="2">
    <source>
        <dbReference type="Proteomes" id="UP000631421"/>
    </source>
</evidence>